<evidence type="ECO:0000313" key="3">
    <source>
        <dbReference type="Proteomes" id="UP000192596"/>
    </source>
</evidence>
<accession>A0A1V8SMA8</accession>
<feature type="compositionally biased region" description="Low complexity" evidence="1">
    <location>
        <begin position="14"/>
        <end position="27"/>
    </location>
</feature>
<keyword evidence="3" id="KW-1185">Reference proteome</keyword>
<proteinExistence type="predicted"/>
<comment type="caution">
    <text evidence="2">The sequence shown here is derived from an EMBL/GenBank/DDBJ whole genome shotgun (WGS) entry which is preliminary data.</text>
</comment>
<dbReference type="Proteomes" id="UP000192596">
    <property type="component" value="Unassembled WGS sequence"/>
</dbReference>
<sequence length="315" mass="35361">MAATRSTKRSGDVKTTASKSAKAAKATQSDVATIKQSSLSAVLFVKIPSTTTRTCPQPLLMRPWRVCQLKPKYKDDLPNAFNGDVGPDRDFISKMPAEIREEIVSHCLLDHEPERALHCKKNPGVPIRPHALLSLAAMSPSMYHAVEGFAARFTHMNRAQMHLREKPIDKSCRRSARLASKPQLKGKGPVHRHELLDLLAIRCVFCFKITTVKAVMSNMNTVCTPCEDKHLDGNCLIVCTLVQLQGERAVYAGLVIHTLTDARTEFNLRDYHLLKSRKPRPRAKSVDHIPTITYGVKCYRLAMPPFVEVTSYFFR</sequence>
<dbReference type="InParanoid" id="A0A1V8SMA8"/>
<reference evidence="3" key="1">
    <citation type="submission" date="2017-03" db="EMBL/GenBank/DDBJ databases">
        <title>Genomes of endolithic fungi from Antarctica.</title>
        <authorList>
            <person name="Coleine C."/>
            <person name="Masonjones S."/>
            <person name="Stajich J.E."/>
        </authorList>
    </citation>
    <scope>NUCLEOTIDE SEQUENCE [LARGE SCALE GENOMIC DNA]</scope>
    <source>
        <strain evidence="3">CCFEE 5527</strain>
    </source>
</reference>
<evidence type="ECO:0000313" key="2">
    <source>
        <dbReference type="EMBL" id="OQO00263.1"/>
    </source>
</evidence>
<dbReference type="EMBL" id="NAJO01000036">
    <property type="protein sequence ID" value="OQO00263.1"/>
    <property type="molecule type" value="Genomic_DNA"/>
</dbReference>
<feature type="region of interest" description="Disordered" evidence="1">
    <location>
        <begin position="1"/>
        <end position="30"/>
    </location>
</feature>
<name>A0A1V8SMA8_9PEZI</name>
<gene>
    <name evidence="2" type="ORF">B0A48_14050</name>
</gene>
<dbReference type="AlphaFoldDB" id="A0A1V8SMA8"/>
<protein>
    <submittedName>
        <fullName evidence="2">Uncharacterized protein</fullName>
    </submittedName>
</protein>
<dbReference type="OrthoDB" id="5313288at2759"/>
<organism evidence="2 3">
    <name type="scientific">Cryoendolithus antarcticus</name>
    <dbReference type="NCBI Taxonomy" id="1507870"/>
    <lineage>
        <taxon>Eukaryota</taxon>
        <taxon>Fungi</taxon>
        <taxon>Dikarya</taxon>
        <taxon>Ascomycota</taxon>
        <taxon>Pezizomycotina</taxon>
        <taxon>Dothideomycetes</taxon>
        <taxon>Dothideomycetidae</taxon>
        <taxon>Cladosporiales</taxon>
        <taxon>Cladosporiaceae</taxon>
        <taxon>Cryoendolithus</taxon>
    </lineage>
</organism>
<evidence type="ECO:0000256" key="1">
    <source>
        <dbReference type="SAM" id="MobiDB-lite"/>
    </source>
</evidence>